<reference evidence="8 9" key="1">
    <citation type="journal article" date="2024" name="Front Chem Biol">
        <title>Unveiling the potential of Daldinia eschscholtzii MFLUCC 19-0629 through bioactivity and bioinformatics studies for enhanced sustainable agriculture production.</title>
        <authorList>
            <person name="Brooks S."/>
            <person name="Weaver J.A."/>
            <person name="Klomchit A."/>
            <person name="Alharthi S.A."/>
            <person name="Onlamun T."/>
            <person name="Nurani R."/>
            <person name="Vong T.K."/>
            <person name="Alberti F."/>
            <person name="Greco C."/>
        </authorList>
    </citation>
    <scope>NUCLEOTIDE SEQUENCE [LARGE SCALE GENOMIC DNA]</scope>
    <source>
        <strain evidence="8">MFLUCC 19-0629</strain>
    </source>
</reference>
<keyword evidence="7" id="KW-0472">Membrane</keyword>
<dbReference type="InterPro" id="IPR036396">
    <property type="entry name" value="Cyt_P450_sf"/>
</dbReference>
<evidence type="ECO:0000313" key="8">
    <source>
        <dbReference type="EMBL" id="KAK6953647.1"/>
    </source>
</evidence>
<feature type="binding site" description="axial binding residue" evidence="5">
    <location>
        <position position="431"/>
    </location>
    <ligand>
        <name>heme</name>
        <dbReference type="ChEBI" id="CHEBI:30413"/>
    </ligand>
    <ligandPart>
        <name>Fe</name>
        <dbReference type="ChEBI" id="CHEBI:18248"/>
    </ligandPart>
</feature>
<evidence type="ECO:0008006" key="10">
    <source>
        <dbReference type="Google" id="ProtNLM"/>
    </source>
</evidence>
<dbReference type="SUPFAM" id="SSF48264">
    <property type="entry name" value="Cytochrome P450"/>
    <property type="match status" value="1"/>
</dbReference>
<dbReference type="EMBL" id="JBANMG010000005">
    <property type="protein sequence ID" value="KAK6953647.1"/>
    <property type="molecule type" value="Genomic_DNA"/>
</dbReference>
<dbReference type="CDD" id="cd11061">
    <property type="entry name" value="CYP67-like"/>
    <property type="match status" value="1"/>
</dbReference>
<comment type="cofactor">
    <cofactor evidence="1 5">
        <name>heme</name>
        <dbReference type="ChEBI" id="CHEBI:30413"/>
    </cofactor>
</comment>
<keyword evidence="3 5" id="KW-0479">Metal-binding</keyword>
<evidence type="ECO:0000256" key="5">
    <source>
        <dbReference type="PIRSR" id="PIRSR602401-1"/>
    </source>
</evidence>
<dbReference type="PANTHER" id="PTHR24305">
    <property type="entry name" value="CYTOCHROME P450"/>
    <property type="match status" value="1"/>
</dbReference>
<name>A0AAX6MMM1_9PEZI</name>
<protein>
    <recommendedName>
        <fullName evidence="10">Cytochrome P450</fullName>
    </recommendedName>
</protein>
<dbReference type="InterPro" id="IPR002401">
    <property type="entry name" value="Cyt_P450_E_grp-I"/>
</dbReference>
<dbReference type="GO" id="GO:0016705">
    <property type="term" value="F:oxidoreductase activity, acting on paired donors, with incorporation or reduction of molecular oxygen"/>
    <property type="evidence" value="ECO:0007669"/>
    <property type="project" value="InterPro"/>
</dbReference>
<dbReference type="InterPro" id="IPR017972">
    <property type="entry name" value="Cyt_P450_CS"/>
</dbReference>
<proteinExistence type="inferred from homology"/>
<comment type="caution">
    <text evidence="8">The sequence shown here is derived from an EMBL/GenBank/DDBJ whole genome shotgun (WGS) entry which is preliminary data.</text>
</comment>
<keyword evidence="9" id="KW-1185">Reference proteome</keyword>
<dbReference type="InterPro" id="IPR001128">
    <property type="entry name" value="Cyt_P450"/>
</dbReference>
<dbReference type="PANTHER" id="PTHR24305:SF226">
    <property type="entry name" value="CYTOCHROME P450 MONOOXYGENASE"/>
    <property type="match status" value="1"/>
</dbReference>
<dbReference type="GO" id="GO:0004497">
    <property type="term" value="F:monooxygenase activity"/>
    <property type="evidence" value="ECO:0007669"/>
    <property type="project" value="UniProtKB-KW"/>
</dbReference>
<keyword evidence="6" id="KW-0560">Oxidoreductase</keyword>
<evidence type="ECO:0000256" key="6">
    <source>
        <dbReference type="RuleBase" id="RU000461"/>
    </source>
</evidence>
<dbReference type="PROSITE" id="PS00086">
    <property type="entry name" value="CYTOCHROME_P450"/>
    <property type="match status" value="1"/>
</dbReference>
<evidence type="ECO:0000256" key="2">
    <source>
        <dbReference type="ARBA" id="ARBA00022617"/>
    </source>
</evidence>
<dbReference type="GO" id="GO:0005506">
    <property type="term" value="F:iron ion binding"/>
    <property type="evidence" value="ECO:0007669"/>
    <property type="project" value="InterPro"/>
</dbReference>
<evidence type="ECO:0000256" key="1">
    <source>
        <dbReference type="ARBA" id="ARBA00001971"/>
    </source>
</evidence>
<keyword evidence="6" id="KW-0503">Monooxygenase</keyword>
<evidence type="ECO:0000256" key="7">
    <source>
        <dbReference type="SAM" id="Phobius"/>
    </source>
</evidence>
<dbReference type="AlphaFoldDB" id="A0AAX6MMM1"/>
<dbReference type="PRINTS" id="PR00463">
    <property type="entry name" value="EP450I"/>
</dbReference>
<accession>A0AAX6MMM1</accession>
<keyword evidence="4 5" id="KW-0408">Iron</keyword>
<sequence length="526" mass="59111">MAFINLLAVVLVYIGLGLLFYALFLLGYRATLHPLSKYPGPLVARLTDIYSLYYAASKRLHLAIWQNHLDFAQDIYNNERLSKSRAYLVAMQAPGVHSIFDVIDRQLHRKKRKVIGQALTQRAMRDFEPIIIEQTTVFLKKIYDVSRVTPYCPINMTPACRYLGADIVSLLAFGQALNTQTSSENRFLVEGLGAGSFFQNMRIQYPKLARLRLSSLLDLFTNIRNKRAKAKELIEKLITTHIAEGVDAKHDLYSIVAGQIDTKGNGNIRHSEFWTESLFFLPAGGDTTSTCLATLFFYLSRNPVCYKKLSEEIRSTFTSGSEIRDGPQLRSCEYLRACIDEALRIASPVPSVLWREAVLTATEKGDIVVDGHVIPRGTQVGVSLYSLHHNPDYFPDPFTYKPERWFADASETQSSTMREAFNPFSLGSRACAGKAMAYMEISVLIGRTLWYFDFKAAQGAEGQLGAGKEGDKTGRGRTSEFQIYDVFSSMHDGPNLLFSSRKETIGEILEGGCRIVPHEWPSQATR</sequence>
<evidence type="ECO:0000256" key="4">
    <source>
        <dbReference type="ARBA" id="ARBA00023004"/>
    </source>
</evidence>
<keyword evidence="2 5" id="KW-0349">Heme</keyword>
<dbReference type="InterPro" id="IPR050121">
    <property type="entry name" value="Cytochrome_P450_monoxygenase"/>
</dbReference>
<organism evidence="8 9">
    <name type="scientific">Daldinia eschscholtzii</name>
    <dbReference type="NCBI Taxonomy" id="292717"/>
    <lineage>
        <taxon>Eukaryota</taxon>
        <taxon>Fungi</taxon>
        <taxon>Dikarya</taxon>
        <taxon>Ascomycota</taxon>
        <taxon>Pezizomycotina</taxon>
        <taxon>Sordariomycetes</taxon>
        <taxon>Xylariomycetidae</taxon>
        <taxon>Xylariales</taxon>
        <taxon>Hypoxylaceae</taxon>
        <taxon>Daldinia</taxon>
    </lineage>
</organism>
<dbReference type="Gene3D" id="1.10.630.10">
    <property type="entry name" value="Cytochrome P450"/>
    <property type="match status" value="1"/>
</dbReference>
<evidence type="ECO:0000313" key="9">
    <source>
        <dbReference type="Proteomes" id="UP001369815"/>
    </source>
</evidence>
<feature type="transmembrane region" description="Helical" evidence="7">
    <location>
        <begin position="6"/>
        <end position="28"/>
    </location>
</feature>
<keyword evidence="7" id="KW-0812">Transmembrane</keyword>
<keyword evidence="7" id="KW-1133">Transmembrane helix</keyword>
<evidence type="ECO:0000256" key="3">
    <source>
        <dbReference type="ARBA" id="ARBA00022723"/>
    </source>
</evidence>
<gene>
    <name evidence="8" type="ORF">Daesc_005952</name>
</gene>
<dbReference type="GO" id="GO:0020037">
    <property type="term" value="F:heme binding"/>
    <property type="evidence" value="ECO:0007669"/>
    <property type="project" value="InterPro"/>
</dbReference>
<dbReference type="Proteomes" id="UP001369815">
    <property type="component" value="Unassembled WGS sequence"/>
</dbReference>
<dbReference type="Pfam" id="PF00067">
    <property type="entry name" value="p450"/>
    <property type="match status" value="1"/>
</dbReference>
<dbReference type="PRINTS" id="PR00385">
    <property type="entry name" value="P450"/>
</dbReference>
<comment type="similarity">
    <text evidence="6">Belongs to the cytochrome P450 family.</text>
</comment>